<sequence>MPAISVIIPVYRVERYLDACVSSVLAQTFGDFEIILVDDGSPDGCPALCDAWARKDPRIRVIHRENGGLSAARNTGIEAAKGQFLTFVDSDDLLEPDTLRRAWEAQRQYSADLVVYNLVYVDENNRPLASPDFTVFRDEVLDEAEVWRRYFALEEQKIYYVVAWNKLYRAELFRELRYAEGKRYEDQFLMPRLLAQCGRIACLAYPGYRYVQRGGSIMAQGSSRNYLDRSEFLLEWCDYFAGKGDLLRAEGLLNDAIQNLSEKERFDLSTPQQRARYRADCRGCADAYMRLARRTGQNTMRLRAALLRLGLPVYQKFLQSKNGR</sequence>
<organism evidence="4 5">
    <name type="scientific">Candidatus Gemmiger avistercoris</name>
    <dbReference type="NCBI Taxonomy" id="2838606"/>
    <lineage>
        <taxon>Bacteria</taxon>
        <taxon>Bacillati</taxon>
        <taxon>Bacillota</taxon>
        <taxon>Clostridia</taxon>
        <taxon>Eubacteriales</taxon>
        <taxon>Gemmiger</taxon>
    </lineage>
</organism>
<evidence type="ECO:0000313" key="4">
    <source>
        <dbReference type="EMBL" id="HIZ62258.1"/>
    </source>
</evidence>
<name>A0A9D2JPS5_9FIRM</name>
<evidence type="ECO:0000259" key="3">
    <source>
        <dbReference type="Pfam" id="PF00535"/>
    </source>
</evidence>
<dbReference type="Gene3D" id="3.90.550.10">
    <property type="entry name" value="Spore Coat Polysaccharide Biosynthesis Protein SpsA, Chain A"/>
    <property type="match status" value="1"/>
</dbReference>
<dbReference type="InterPro" id="IPR001173">
    <property type="entry name" value="Glyco_trans_2-like"/>
</dbReference>
<dbReference type="PANTHER" id="PTHR22916:SF51">
    <property type="entry name" value="GLYCOSYLTRANSFERASE EPSH-RELATED"/>
    <property type="match status" value="1"/>
</dbReference>
<dbReference type="Proteomes" id="UP000824105">
    <property type="component" value="Unassembled WGS sequence"/>
</dbReference>
<dbReference type="Pfam" id="PF00535">
    <property type="entry name" value="Glycos_transf_2"/>
    <property type="match status" value="1"/>
</dbReference>
<keyword evidence="1" id="KW-0328">Glycosyltransferase</keyword>
<dbReference type="CDD" id="cd00761">
    <property type="entry name" value="Glyco_tranf_GTA_type"/>
    <property type="match status" value="1"/>
</dbReference>
<reference evidence="4" key="1">
    <citation type="journal article" date="2021" name="PeerJ">
        <title>Extensive microbial diversity within the chicken gut microbiome revealed by metagenomics and culture.</title>
        <authorList>
            <person name="Gilroy R."/>
            <person name="Ravi A."/>
            <person name="Getino M."/>
            <person name="Pursley I."/>
            <person name="Horton D.L."/>
            <person name="Alikhan N.F."/>
            <person name="Baker D."/>
            <person name="Gharbi K."/>
            <person name="Hall N."/>
            <person name="Watson M."/>
            <person name="Adriaenssens E.M."/>
            <person name="Foster-Nyarko E."/>
            <person name="Jarju S."/>
            <person name="Secka A."/>
            <person name="Antonio M."/>
            <person name="Oren A."/>
            <person name="Chaudhuri R.R."/>
            <person name="La Ragione R."/>
            <person name="Hildebrand F."/>
            <person name="Pallen M.J."/>
        </authorList>
    </citation>
    <scope>NUCLEOTIDE SEQUENCE</scope>
    <source>
        <strain evidence="4">CHK188-11489</strain>
    </source>
</reference>
<protein>
    <submittedName>
        <fullName evidence="4">Glycosyltransferase</fullName>
    </submittedName>
</protein>
<proteinExistence type="predicted"/>
<accession>A0A9D2JPS5</accession>
<dbReference type="GO" id="GO:0016757">
    <property type="term" value="F:glycosyltransferase activity"/>
    <property type="evidence" value="ECO:0007669"/>
    <property type="project" value="UniProtKB-KW"/>
</dbReference>
<reference evidence="4" key="2">
    <citation type="submission" date="2021-04" db="EMBL/GenBank/DDBJ databases">
        <authorList>
            <person name="Gilroy R."/>
        </authorList>
    </citation>
    <scope>NUCLEOTIDE SEQUENCE</scope>
    <source>
        <strain evidence="4">CHK188-11489</strain>
    </source>
</reference>
<dbReference type="AlphaFoldDB" id="A0A9D2JPS5"/>
<comment type="caution">
    <text evidence="4">The sequence shown here is derived from an EMBL/GenBank/DDBJ whole genome shotgun (WGS) entry which is preliminary data.</text>
</comment>
<feature type="domain" description="Glycosyltransferase 2-like" evidence="3">
    <location>
        <begin position="5"/>
        <end position="176"/>
    </location>
</feature>
<dbReference type="EMBL" id="DXBF01000052">
    <property type="protein sequence ID" value="HIZ62258.1"/>
    <property type="molecule type" value="Genomic_DNA"/>
</dbReference>
<gene>
    <name evidence="4" type="ORF">H9724_05760</name>
</gene>
<dbReference type="InterPro" id="IPR029044">
    <property type="entry name" value="Nucleotide-diphossugar_trans"/>
</dbReference>
<dbReference type="SUPFAM" id="SSF53448">
    <property type="entry name" value="Nucleotide-diphospho-sugar transferases"/>
    <property type="match status" value="1"/>
</dbReference>
<evidence type="ECO:0000313" key="5">
    <source>
        <dbReference type="Proteomes" id="UP000824105"/>
    </source>
</evidence>
<evidence type="ECO:0000256" key="1">
    <source>
        <dbReference type="ARBA" id="ARBA00022676"/>
    </source>
</evidence>
<keyword evidence="2" id="KW-0808">Transferase</keyword>
<evidence type="ECO:0000256" key="2">
    <source>
        <dbReference type="ARBA" id="ARBA00022679"/>
    </source>
</evidence>
<dbReference type="PANTHER" id="PTHR22916">
    <property type="entry name" value="GLYCOSYLTRANSFERASE"/>
    <property type="match status" value="1"/>
</dbReference>